<dbReference type="eggNOG" id="ENOG5032T5V">
    <property type="taxonomic scope" value="Bacteria"/>
</dbReference>
<dbReference type="RefSeq" id="WP_013768214.1">
    <property type="nucleotide sequence ID" value="NC_015510.1"/>
</dbReference>
<accession>F4KZ32</accession>
<dbReference type="AlphaFoldDB" id="F4KZ32"/>
<name>F4KZ32_HALH1</name>
<evidence type="ECO:0008006" key="3">
    <source>
        <dbReference type="Google" id="ProtNLM"/>
    </source>
</evidence>
<keyword evidence="2" id="KW-1185">Reference proteome</keyword>
<protein>
    <recommendedName>
        <fullName evidence="3">DUF4157 domain-containing protein</fullName>
    </recommendedName>
</protein>
<sequence length="224" mass="25885">MNLKTHFKTRAFYLLHLDWIAFTYPQRIRRFFTLNTLQKPIEGCFFLLDLFLVLDVYEVLSNALKRSTRPLYDSEKFLARLVFGNAIPLDLVRIDESARIGTRFTGIVYVSGCTINSWGAFSDAILIHELVHVWQYSQQGAAYIPRALQAQRSAMGYNYGGLQALQRATHISEFNLEQQGDLVMDYFLLMQDKSAFWAPEASAADLALYETFIDQIRNETLNRF</sequence>
<evidence type="ECO:0000313" key="1">
    <source>
        <dbReference type="EMBL" id="AEE53686.1"/>
    </source>
</evidence>
<reference key="2">
    <citation type="submission" date="2011-04" db="EMBL/GenBank/DDBJ databases">
        <title>Complete sequence of chromosome of Haliscomenobacter hydrossis DSM 1100.</title>
        <authorList>
            <consortium name="US DOE Joint Genome Institute (JGI-PGF)"/>
            <person name="Lucas S."/>
            <person name="Han J."/>
            <person name="Lapidus A."/>
            <person name="Bruce D."/>
            <person name="Goodwin L."/>
            <person name="Pitluck S."/>
            <person name="Peters L."/>
            <person name="Kyrpides N."/>
            <person name="Mavromatis K."/>
            <person name="Ivanova N."/>
            <person name="Ovchinnikova G."/>
            <person name="Pagani I."/>
            <person name="Daligault H."/>
            <person name="Detter J.C."/>
            <person name="Han C."/>
            <person name="Land M."/>
            <person name="Hauser L."/>
            <person name="Markowitz V."/>
            <person name="Cheng J.-F."/>
            <person name="Hugenholtz P."/>
            <person name="Woyke T."/>
            <person name="Wu D."/>
            <person name="Verbarg S."/>
            <person name="Frueling A."/>
            <person name="Brambilla E."/>
            <person name="Klenk H.-P."/>
            <person name="Eisen J.A."/>
        </authorList>
    </citation>
    <scope>NUCLEOTIDE SEQUENCE</scope>
    <source>
        <strain>DSM 1100</strain>
    </source>
</reference>
<dbReference type="STRING" id="760192.Halhy_5863"/>
<evidence type="ECO:0000313" key="2">
    <source>
        <dbReference type="Proteomes" id="UP000008461"/>
    </source>
</evidence>
<dbReference type="HOGENOM" id="CLU_1233627_0_0_10"/>
<proteinExistence type="predicted"/>
<dbReference type="KEGG" id="hhy:Halhy_5863"/>
<reference evidence="1 2" key="1">
    <citation type="journal article" date="2011" name="Stand. Genomic Sci.">
        <title>Complete genome sequence of Haliscomenobacter hydrossis type strain (O).</title>
        <authorList>
            <consortium name="US DOE Joint Genome Institute (JGI-PGF)"/>
            <person name="Daligault H."/>
            <person name="Lapidus A."/>
            <person name="Zeytun A."/>
            <person name="Nolan M."/>
            <person name="Lucas S."/>
            <person name="Del Rio T.G."/>
            <person name="Tice H."/>
            <person name="Cheng J.F."/>
            <person name="Tapia R."/>
            <person name="Han C."/>
            <person name="Goodwin L."/>
            <person name="Pitluck S."/>
            <person name="Liolios K."/>
            <person name="Pagani I."/>
            <person name="Ivanova N."/>
            <person name="Huntemann M."/>
            <person name="Mavromatis K."/>
            <person name="Mikhailova N."/>
            <person name="Pati A."/>
            <person name="Chen A."/>
            <person name="Palaniappan K."/>
            <person name="Land M."/>
            <person name="Hauser L."/>
            <person name="Brambilla E.M."/>
            <person name="Rohde M."/>
            <person name="Verbarg S."/>
            <person name="Goker M."/>
            <person name="Bristow J."/>
            <person name="Eisen J.A."/>
            <person name="Markowitz V."/>
            <person name="Hugenholtz P."/>
            <person name="Kyrpides N.C."/>
            <person name="Klenk H.P."/>
            <person name="Woyke T."/>
        </authorList>
    </citation>
    <scope>NUCLEOTIDE SEQUENCE [LARGE SCALE GENOMIC DNA]</scope>
    <source>
        <strain evidence="2">ATCC 27775 / DSM 1100 / LMG 10767 / O</strain>
    </source>
</reference>
<dbReference type="EMBL" id="CP002691">
    <property type="protein sequence ID" value="AEE53686.1"/>
    <property type="molecule type" value="Genomic_DNA"/>
</dbReference>
<dbReference type="Proteomes" id="UP000008461">
    <property type="component" value="Chromosome"/>
</dbReference>
<gene>
    <name evidence="1" type="ordered locus">Halhy_5863</name>
</gene>
<organism evidence="1 2">
    <name type="scientific">Haliscomenobacter hydrossis (strain ATCC 27775 / DSM 1100 / LMG 10767 / O)</name>
    <dbReference type="NCBI Taxonomy" id="760192"/>
    <lineage>
        <taxon>Bacteria</taxon>
        <taxon>Pseudomonadati</taxon>
        <taxon>Bacteroidota</taxon>
        <taxon>Saprospiria</taxon>
        <taxon>Saprospirales</taxon>
        <taxon>Haliscomenobacteraceae</taxon>
        <taxon>Haliscomenobacter</taxon>
    </lineage>
</organism>
<dbReference type="OrthoDB" id="4317910at2"/>